<dbReference type="SUPFAM" id="SSF52833">
    <property type="entry name" value="Thioredoxin-like"/>
    <property type="match status" value="1"/>
</dbReference>
<dbReference type="EMBL" id="UGNY01000001">
    <property type="protein sequence ID" value="STX36875.1"/>
    <property type="molecule type" value="Genomic_DNA"/>
</dbReference>
<dbReference type="InterPro" id="IPR050553">
    <property type="entry name" value="Thioredoxin_ResA/DsbE_sf"/>
</dbReference>
<dbReference type="Gene3D" id="3.40.30.10">
    <property type="entry name" value="Glutaredoxin"/>
    <property type="match status" value="1"/>
</dbReference>
<dbReference type="CDD" id="cd02966">
    <property type="entry name" value="TlpA_like_family"/>
    <property type="match status" value="1"/>
</dbReference>
<sequence>MFRLKLVFAIVVYFGIVLLGHASEVVLKDVNGKHISFSSLKGKWIFINYWASWCNPCLDEIAEFNRFYRNKKDKVALFAVNYDMLPVEKQLDLIRQYNIRYPSLQHNPARELHLGNIRGVPVTFVFNPQGELSQTLYGGQTLASLNRVIKNS</sequence>
<dbReference type="GO" id="GO:0016209">
    <property type="term" value="F:antioxidant activity"/>
    <property type="evidence" value="ECO:0007669"/>
    <property type="project" value="InterPro"/>
</dbReference>
<dbReference type="Proteomes" id="UP000254033">
    <property type="component" value="Unassembled WGS sequence"/>
</dbReference>
<reference evidence="2 3" key="1">
    <citation type="submission" date="2018-06" db="EMBL/GenBank/DDBJ databases">
        <authorList>
            <consortium name="Pathogen Informatics"/>
            <person name="Doyle S."/>
        </authorList>
    </citation>
    <scope>NUCLEOTIDE SEQUENCE [LARGE SCALE GENOMIC DNA]</scope>
    <source>
        <strain evidence="2 3">NCTC11978</strain>
    </source>
</reference>
<gene>
    <name evidence="2" type="primary">resA</name>
    <name evidence="2" type="ORF">NCTC11978_00021</name>
</gene>
<accession>A0A378IQJ0</accession>
<dbReference type="GO" id="GO:0016491">
    <property type="term" value="F:oxidoreductase activity"/>
    <property type="evidence" value="ECO:0007669"/>
    <property type="project" value="InterPro"/>
</dbReference>
<dbReference type="RefSeq" id="WP_115174172.1">
    <property type="nucleotide sequence ID" value="NZ_UGNY01000001.1"/>
</dbReference>
<dbReference type="PANTHER" id="PTHR42852">
    <property type="entry name" value="THIOL:DISULFIDE INTERCHANGE PROTEIN DSBE"/>
    <property type="match status" value="1"/>
</dbReference>
<dbReference type="InterPro" id="IPR000866">
    <property type="entry name" value="AhpC/TSA"/>
</dbReference>
<dbReference type="PANTHER" id="PTHR42852:SF13">
    <property type="entry name" value="PROTEIN DIPZ"/>
    <property type="match status" value="1"/>
</dbReference>
<dbReference type="PROSITE" id="PS51352">
    <property type="entry name" value="THIOREDOXIN_2"/>
    <property type="match status" value="1"/>
</dbReference>
<dbReference type="InterPro" id="IPR013766">
    <property type="entry name" value="Thioredoxin_domain"/>
</dbReference>
<dbReference type="Pfam" id="PF00578">
    <property type="entry name" value="AhpC-TSA"/>
    <property type="match status" value="1"/>
</dbReference>
<evidence type="ECO:0000313" key="2">
    <source>
        <dbReference type="EMBL" id="STX36875.1"/>
    </source>
</evidence>
<evidence type="ECO:0000313" key="3">
    <source>
        <dbReference type="Proteomes" id="UP000254033"/>
    </source>
</evidence>
<evidence type="ECO:0000259" key="1">
    <source>
        <dbReference type="PROSITE" id="PS51352"/>
    </source>
</evidence>
<organism evidence="2 3">
    <name type="scientific">Legionella feeleii</name>
    <dbReference type="NCBI Taxonomy" id="453"/>
    <lineage>
        <taxon>Bacteria</taxon>
        <taxon>Pseudomonadati</taxon>
        <taxon>Pseudomonadota</taxon>
        <taxon>Gammaproteobacteria</taxon>
        <taxon>Legionellales</taxon>
        <taxon>Legionellaceae</taxon>
        <taxon>Legionella</taxon>
    </lineage>
</organism>
<dbReference type="InterPro" id="IPR036249">
    <property type="entry name" value="Thioredoxin-like_sf"/>
</dbReference>
<proteinExistence type="predicted"/>
<dbReference type="AlphaFoldDB" id="A0A378IQJ0"/>
<protein>
    <submittedName>
        <fullName evidence="2">Thiol-disulfide oxidoreductase</fullName>
    </submittedName>
</protein>
<name>A0A378IQJ0_9GAMM</name>
<feature type="domain" description="Thioredoxin" evidence="1">
    <location>
        <begin position="16"/>
        <end position="152"/>
    </location>
</feature>